<dbReference type="InterPro" id="IPR036282">
    <property type="entry name" value="Glutathione-S-Trfase_C_sf"/>
</dbReference>
<dbReference type="CDD" id="cd03060">
    <property type="entry name" value="GST_N_Omega_like"/>
    <property type="match status" value="1"/>
</dbReference>
<proteinExistence type="predicted"/>
<dbReference type="EMBL" id="CP115174">
    <property type="protein sequence ID" value="WBO23616.1"/>
    <property type="molecule type" value="Genomic_DNA"/>
</dbReference>
<dbReference type="RefSeq" id="WP_270078248.1">
    <property type="nucleotide sequence ID" value="NZ_CP115174.1"/>
</dbReference>
<keyword evidence="3" id="KW-1185">Reference proteome</keyword>
<dbReference type="InterPro" id="IPR050983">
    <property type="entry name" value="GST_Omega/HSP26"/>
</dbReference>
<dbReference type="PANTHER" id="PTHR43968">
    <property type="match status" value="1"/>
</dbReference>
<dbReference type="InterPro" id="IPR004045">
    <property type="entry name" value="Glutathione_S-Trfase_N"/>
</dbReference>
<accession>A0ABY7NVZ6</accession>
<protein>
    <submittedName>
        <fullName evidence="2">Glutathione S-transferase</fullName>
    </submittedName>
</protein>
<dbReference type="Pfam" id="PF13410">
    <property type="entry name" value="GST_C_2"/>
    <property type="match status" value="1"/>
</dbReference>
<dbReference type="PROSITE" id="PS50404">
    <property type="entry name" value="GST_NTER"/>
    <property type="match status" value="1"/>
</dbReference>
<dbReference type="PANTHER" id="PTHR43968:SF6">
    <property type="entry name" value="GLUTATHIONE S-TRANSFERASE OMEGA"/>
    <property type="match status" value="1"/>
</dbReference>
<dbReference type="SUPFAM" id="SSF47616">
    <property type="entry name" value="GST C-terminal domain-like"/>
    <property type="match status" value="1"/>
</dbReference>
<sequence length="221" mass="24414">MSAPSCRTTPPGRVTARPILYSFRRCPYAMRARLALLVSGTQCEWREVKLAAKPAEMVALSPKATVPVLSLPDGRVIDQSLDIMRWALAGNDPESWLDGVDDALIAANDGAFKHHLDRYKYPHRHGSDPGEHRAAGLAMLGAIEERLADAPFLHGVRRGLTDAAIIPFVRQFAATDRAWFDAQPLPHVRDWLDGYIAAALFERMMARTEPWRPGDAPIALG</sequence>
<evidence type="ECO:0000259" key="1">
    <source>
        <dbReference type="PROSITE" id="PS50404"/>
    </source>
</evidence>
<dbReference type="Gene3D" id="1.20.1050.10">
    <property type="match status" value="1"/>
</dbReference>
<reference evidence="2 3" key="1">
    <citation type="submission" date="2022-12" db="EMBL/GenBank/DDBJ databases">
        <title>Sphingomonas abieness sp. nov., an endophytic bacterium isolated from Abies koreana.</title>
        <authorList>
            <person name="Jiang L."/>
            <person name="Lee J."/>
        </authorList>
    </citation>
    <scope>NUCLEOTIDE SEQUENCE [LARGE SCALE GENOMIC DNA]</scope>
    <source>
        <strain evidence="3">PAMB 00755</strain>
    </source>
</reference>
<feature type="domain" description="GST N-terminal" evidence="1">
    <location>
        <begin position="16"/>
        <end position="95"/>
    </location>
</feature>
<gene>
    <name evidence="2" type="ORF">PBT88_05705</name>
</gene>
<dbReference type="InterPro" id="IPR036249">
    <property type="entry name" value="Thioredoxin-like_sf"/>
</dbReference>
<dbReference type="CDD" id="cd03196">
    <property type="entry name" value="GST_C_5"/>
    <property type="match status" value="1"/>
</dbReference>
<dbReference type="Gene3D" id="3.40.30.10">
    <property type="entry name" value="Glutaredoxin"/>
    <property type="match status" value="1"/>
</dbReference>
<evidence type="ECO:0000313" key="3">
    <source>
        <dbReference type="Proteomes" id="UP001210865"/>
    </source>
</evidence>
<name>A0ABY7NVZ6_9SPHN</name>
<dbReference type="Pfam" id="PF13417">
    <property type="entry name" value="GST_N_3"/>
    <property type="match status" value="1"/>
</dbReference>
<evidence type="ECO:0000313" key="2">
    <source>
        <dbReference type="EMBL" id="WBO23616.1"/>
    </source>
</evidence>
<organism evidence="2 3">
    <name type="scientific">Sphingomonas abietis</name>
    <dbReference type="NCBI Taxonomy" id="3012344"/>
    <lineage>
        <taxon>Bacteria</taxon>
        <taxon>Pseudomonadati</taxon>
        <taxon>Pseudomonadota</taxon>
        <taxon>Alphaproteobacteria</taxon>
        <taxon>Sphingomonadales</taxon>
        <taxon>Sphingomonadaceae</taxon>
        <taxon>Sphingomonas</taxon>
    </lineage>
</organism>
<dbReference type="Proteomes" id="UP001210865">
    <property type="component" value="Chromosome"/>
</dbReference>
<dbReference type="SUPFAM" id="SSF52833">
    <property type="entry name" value="Thioredoxin-like"/>
    <property type="match status" value="1"/>
</dbReference>